<sequence length="150" mass="16956">MLTETAPRTTRTRTTNVGLEMDYSCICGRIFASKRRMKIHRTKMGCLSMSSQQQRTDIADKTLENQSQVQNCSAKEIQAENRDDVPRHPSSEKRDEINFPPASSGKQWKDLDSKIVLKIDSLLGKSTLEHKLATFGDIVYQTCLDTFGAK</sequence>
<reference evidence="2 3" key="1">
    <citation type="journal article" date="2021" name="Elife">
        <title>Chloroplast acquisition without the gene transfer in kleptoplastic sea slugs, Plakobranchus ocellatus.</title>
        <authorList>
            <person name="Maeda T."/>
            <person name="Takahashi S."/>
            <person name="Yoshida T."/>
            <person name="Shimamura S."/>
            <person name="Takaki Y."/>
            <person name="Nagai Y."/>
            <person name="Toyoda A."/>
            <person name="Suzuki Y."/>
            <person name="Arimoto A."/>
            <person name="Ishii H."/>
            <person name="Satoh N."/>
            <person name="Nishiyama T."/>
            <person name="Hasebe M."/>
            <person name="Maruyama T."/>
            <person name="Minagawa J."/>
            <person name="Obokata J."/>
            <person name="Shigenobu S."/>
        </authorList>
    </citation>
    <scope>NUCLEOTIDE SEQUENCE [LARGE SCALE GENOMIC DNA]</scope>
</reference>
<protein>
    <submittedName>
        <fullName evidence="2">Reverse transcriptase</fullName>
    </submittedName>
</protein>
<gene>
    <name evidence="2" type="ORF">PoB_001249600</name>
</gene>
<feature type="region of interest" description="Disordered" evidence="1">
    <location>
        <begin position="69"/>
        <end position="105"/>
    </location>
</feature>
<proteinExistence type="predicted"/>
<evidence type="ECO:0000256" key="1">
    <source>
        <dbReference type="SAM" id="MobiDB-lite"/>
    </source>
</evidence>
<dbReference type="Proteomes" id="UP000735302">
    <property type="component" value="Unassembled WGS sequence"/>
</dbReference>
<keyword evidence="2" id="KW-0695">RNA-directed DNA polymerase</keyword>
<keyword evidence="2" id="KW-0548">Nucleotidyltransferase</keyword>
<comment type="caution">
    <text evidence="2">The sequence shown here is derived from an EMBL/GenBank/DDBJ whole genome shotgun (WGS) entry which is preliminary data.</text>
</comment>
<feature type="compositionally biased region" description="Basic and acidic residues" evidence="1">
    <location>
        <begin position="77"/>
        <end position="97"/>
    </location>
</feature>
<keyword evidence="2" id="KW-0808">Transferase</keyword>
<evidence type="ECO:0000313" key="2">
    <source>
        <dbReference type="EMBL" id="GFN85990.1"/>
    </source>
</evidence>
<evidence type="ECO:0000313" key="3">
    <source>
        <dbReference type="Proteomes" id="UP000735302"/>
    </source>
</evidence>
<dbReference type="GO" id="GO:0003964">
    <property type="term" value="F:RNA-directed DNA polymerase activity"/>
    <property type="evidence" value="ECO:0007669"/>
    <property type="project" value="UniProtKB-KW"/>
</dbReference>
<organism evidence="2 3">
    <name type="scientific">Plakobranchus ocellatus</name>
    <dbReference type="NCBI Taxonomy" id="259542"/>
    <lineage>
        <taxon>Eukaryota</taxon>
        <taxon>Metazoa</taxon>
        <taxon>Spiralia</taxon>
        <taxon>Lophotrochozoa</taxon>
        <taxon>Mollusca</taxon>
        <taxon>Gastropoda</taxon>
        <taxon>Heterobranchia</taxon>
        <taxon>Euthyneura</taxon>
        <taxon>Panpulmonata</taxon>
        <taxon>Sacoglossa</taxon>
        <taxon>Placobranchoidea</taxon>
        <taxon>Plakobranchidae</taxon>
        <taxon>Plakobranchus</taxon>
    </lineage>
</organism>
<accession>A0AAV3YUF8</accession>
<keyword evidence="3" id="KW-1185">Reference proteome</keyword>
<dbReference type="AlphaFoldDB" id="A0AAV3YUF8"/>
<dbReference type="EMBL" id="BLXT01001485">
    <property type="protein sequence ID" value="GFN85990.1"/>
    <property type="molecule type" value="Genomic_DNA"/>
</dbReference>
<name>A0AAV3YUF8_9GAST</name>